<evidence type="ECO:0000313" key="3">
    <source>
        <dbReference type="Proteomes" id="UP001472677"/>
    </source>
</evidence>
<dbReference type="EMBL" id="JBBPBM010000015">
    <property type="protein sequence ID" value="KAK8558930.1"/>
    <property type="molecule type" value="Genomic_DNA"/>
</dbReference>
<keyword evidence="1" id="KW-0812">Transmembrane</keyword>
<keyword evidence="1" id="KW-1133">Transmembrane helix</keyword>
<keyword evidence="3" id="KW-1185">Reference proteome</keyword>
<feature type="transmembrane region" description="Helical" evidence="1">
    <location>
        <begin position="27"/>
        <end position="48"/>
    </location>
</feature>
<dbReference type="Proteomes" id="UP001472677">
    <property type="component" value="Unassembled WGS sequence"/>
</dbReference>
<organism evidence="2 3">
    <name type="scientific">Hibiscus sabdariffa</name>
    <name type="common">roselle</name>
    <dbReference type="NCBI Taxonomy" id="183260"/>
    <lineage>
        <taxon>Eukaryota</taxon>
        <taxon>Viridiplantae</taxon>
        <taxon>Streptophyta</taxon>
        <taxon>Embryophyta</taxon>
        <taxon>Tracheophyta</taxon>
        <taxon>Spermatophyta</taxon>
        <taxon>Magnoliopsida</taxon>
        <taxon>eudicotyledons</taxon>
        <taxon>Gunneridae</taxon>
        <taxon>Pentapetalae</taxon>
        <taxon>rosids</taxon>
        <taxon>malvids</taxon>
        <taxon>Malvales</taxon>
        <taxon>Malvaceae</taxon>
        <taxon>Malvoideae</taxon>
        <taxon>Hibiscus</taxon>
    </lineage>
</organism>
<proteinExistence type="predicted"/>
<reference evidence="2 3" key="1">
    <citation type="journal article" date="2024" name="G3 (Bethesda)">
        <title>Genome assembly of Hibiscus sabdariffa L. provides insights into metabolisms of medicinal natural products.</title>
        <authorList>
            <person name="Kim T."/>
        </authorList>
    </citation>
    <scope>NUCLEOTIDE SEQUENCE [LARGE SCALE GENOMIC DNA]</scope>
    <source>
        <strain evidence="2">TK-2024</strain>
        <tissue evidence="2">Old leaves</tissue>
    </source>
</reference>
<evidence type="ECO:0000313" key="2">
    <source>
        <dbReference type="EMBL" id="KAK8558930.1"/>
    </source>
</evidence>
<name>A0ABR2EEH8_9ROSI</name>
<protein>
    <submittedName>
        <fullName evidence="2">Uncharacterized protein</fullName>
    </submittedName>
</protein>
<comment type="caution">
    <text evidence="2">The sequence shown here is derived from an EMBL/GenBank/DDBJ whole genome shotgun (WGS) entry which is preliminary data.</text>
</comment>
<evidence type="ECO:0000256" key="1">
    <source>
        <dbReference type="SAM" id="Phobius"/>
    </source>
</evidence>
<sequence>MRLLEPSFYCTRYSQMEQIEIKHLDQLSIQFGSTLFLVYIFQIIWLAGSHSDLSNRGSRIIAFLGFTGCWKVLSISVTKLKSFSEEIAA</sequence>
<accession>A0ABR2EEH8</accession>
<gene>
    <name evidence="2" type="ORF">V6N12_042222</name>
</gene>
<keyword evidence="1" id="KW-0472">Membrane</keyword>